<proteinExistence type="predicted"/>
<dbReference type="InterPro" id="IPR023352">
    <property type="entry name" value="MAPEG-like_dom_sf"/>
</dbReference>
<dbReference type="RefSeq" id="WP_135280950.1">
    <property type="nucleotide sequence ID" value="NZ_SRIO01000003.1"/>
</dbReference>
<dbReference type="Proteomes" id="UP000297890">
    <property type="component" value="Unassembled WGS sequence"/>
</dbReference>
<protein>
    <submittedName>
        <fullName evidence="6">MAPEG family protein</fullName>
    </submittedName>
</protein>
<organism evidence="6 7">
    <name type="scientific">Candidatus Macondimonas diazotrophica</name>
    <dbReference type="NCBI Taxonomy" id="2305248"/>
    <lineage>
        <taxon>Bacteria</taxon>
        <taxon>Pseudomonadati</taxon>
        <taxon>Pseudomonadota</taxon>
        <taxon>Gammaproteobacteria</taxon>
        <taxon>Chromatiales</taxon>
        <taxon>Ectothiorhodospiraceae</taxon>
        <taxon>Candidatus Macondimonas</taxon>
    </lineage>
</organism>
<keyword evidence="4 5" id="KW-0472">Membrane</keyword>
<keyword evidence="3 5" id="KW-1133">Transmembrane helix</keyword>
<keyword evidence="2 5" id="KW-0812">Transmembrane</keyword>
<feature type="transmembrane region" description="Helical" evidence="5">
    <location>
        <begin position="99"/>
        <end position="129"/>
    </location>
</feature>
<dbReference type="SUPFAM" id="SSF161084">
    <property type="entry name" value="MAPEG domain-like"/>
    <property type="match status" value="1"/>
</dbReference>
<feature type="transmembrane region" description="Helical" evidence="5">
    <location>
        <begin position="64"/>
        <end position="93"/>
    </location>
</feature>
<name>A0A4Z0FAN5_9GAMM</name>
<dbReference type="PANTHER" id="PTHR35371">
    <property type="entry name" value="INNER MEMBRANE PROTEIN"/>
    <property type="match status" value="1"/>
</dbReference>
<dbReference type="OrthoDB" id="343936at2"/>
<dbReference type="Gene3D" id="1.20.120.550">
    <property type="entry name" value="Membrane associated eicosanoid/glutathione metabolism-like domain"/>
    <property type="match status" value="1"/>
</dbReference>
<evidence type="ECO:0000313" key="7">
    <source>
        <dbReference type="Proteomes" id="UP000297890"/>
    </source>
</evidence>
<dbReference type="PANTHER" id="PTHR35371:SF1">
    <property type="entry name" value="BLR7753 PROTEIN"/>
    <property type="match status" value="1"/>
</dbReference>
<feature type="transmembrane region" description="Helical" evidence="5">
    <location>
        <begin position="6"/>
        <end position="24"/>
    </location>
</feature>
<dbReference type="AlphaFoldDB" id="A0A4Z0FAN5"/>
<gene>
    <name evidence="6" type="ORF">E4680_03275</name>
</gene>
<evidence type="ECO:0000256" key="5">
    <source>
        <dbReference type="SAM" id="Phobius"/>
    </source>
</evidence>
<comment type="caution">
    <text evidence="6">The sequence shown here is derived from an EMBL/GenBank/DDBJ whole genome shotgun (WGS) entry which is preliminary data.</text>
</comment>
<evidence type="ECO:0000256" key="1">
    <source>
        <dbReference type="ARBA" id="ARBA00004370"/>
    </source>
</evidence>
<keyword evidence="7" id="KW-1185">Reference proteome</keyword>
<reference evidence="6 7" key="1">
    <citation type="journal article" date="2019" name="ISME J.">
        <title>Candidatus Macondimonas diazotrophica, a novel gammaproteobacterial genus dominating crude-oil-contaminated coastal sediments.</title>
        <authorList>
            <person name="Karthikeyan S."/>
            <person name="Konstantinidis K."/>
        </authorList>
    </citation>
    <scope>NUCLEOTIDE SEQUENCE [LARGE SCALE GENOMIC DNA]</scope>
    <source>
        <strain evidence="6 7">KTK01</strain>
    </source>
</reference>
<dbReference type="EMBL" id="SRIO01000003">
    <property type="protein sequence ID" value="TFZ83533.1"/>
    <property type="molecule type" value="Genomic_DNA"/>
</dbReference>
<evidence type="ECO:0000256" key="2">
    <source>
        <dbReference type="ARBA" id="ARBA00022692"/>
    </source>
</evidence>
<comment type="subcellular location">
    <subcellularLocation>
        <location evidence="1">Membrane</location>
    </subcellularLocation>
</comment>
<accession>A0A4Z0FAN5</accession>
<dbReference type="GO" id="GO:0016020">
    <property type="term" value="C:membrane"/>
    <property type="evidence" value="ECO:0007669"/>
    <property type="project" value="UniProtKB-SubCell"/>
</dbReference>
<evidence type="ECO:0000256" key="4">
    <source>
        <dbReference type="ARBA" id="ARBA00023136"/>
    </source>
</evidence>
<evidence type="ECO:0000256" key="3">
    <source>
        <dbReference type="ARBA" id="ARBA00022989"/>
    </source>
</evidence>
<sequence length="132" mass="14603">MSAELFWLTWTVILTAFFFVPYVLNRISIRGLFGAMGNPRKDDLPESDWAQRAMRAHANAVENLVVFAPLVLLVELVGANSAMTGFGAALYFWGRLAHYVIYTLGIPIARTVSFFAAFFGEVLLIIALLGAM</sequence>
<dbReference type="Pfam" id="PF01124">
    <property type="entry name" value="MAPEG"/>
    <property type="match status" value="1"/>
</dbReference>
<evidence type="ECO:0000313" key="6">
    <source>
        <dbReference type="EMBL" id="TFZ83533.1"/>
    </source>
</evidence>
<dbReference type="InterPro" id="IPR001129">
    <property type="entry name" value="Membr-assoc_MAPEG"/>
</dbReference>